<dbReference type="EMBL" id="BAAANC010000001">
    <property type="protein sequence ID" value="GAA1507986.1"/>
    <property type="molecule type" value="Genomic_DNA"/>
</dbReference>
<proteinExistence type="predicted"/>
<evidence type="ECO:0000313" key="1">
    <source>
        <dbReference type="EMBL" id="GAA1507986.1"/>
    </source>
</evidence>
<organism evidence="1 2">
    <name type="scientific">Kribbella lupini</name>
    <dbReference type="NCBI Taxonomy" id="291602"/>
    <lineage>
        <taxon>Bacteria</taxon>
        <taxon>Bacillati</taxon>
        <taxon>Actinomycetota</taxon>
        <taxon>Actinomycetes</taxon>
        <taxon>Propionibacteriales</taxon>
        <taxon>Kribbellaceae</taxon>
        <taxon>Kribbella</taxon>
    </lineage>
</organism>
<accession>A0ABN1ZZM9</accession>
<sequence length="874" mass="91503">MSDPPYRLRAVTSQYYVTSYGQPNDLAPEPWEIQSTTNGATVRTIDRSTEQPDQAPSLLGKYAVQVGSGVVTFRDLSTDASSQLGVPADAVYEGVYAGGILLRRGSTISLRALNSTEKTVTGAAGDPTILDSNDSSLLLGMSGRVAIVDLATGAATAVTTLTANPAWAALTPNRVIWQTAATETTRSLAWKQRTTATTGTIQVPYGEPILPLGDDIAVRLGSELIKVSGTSTVTRPFVTGVHDAADLTTGRLLVSAQSKIASVGPDGVLQTVKATPAFAAQVQYVGLSGARLVTSDQQPAHTLYETANNGTAWTATGGSNTGKPFQLEGTTLLSFDATTARVGDLTFPAADDVVLGKGGKLVAHYGEIYDVATKTKRLGLAPPFALAGNTAWKVTEPGVLQGQDVTAGTTKTISVASGCAIGPNAVNGRWALLTGCAGGNQVIDVTGPEPPRNLAVPADAQLGNGFVAQLTTGEDTNGLSTKELLVTDLNDAALGRRRYGPILGRLQQATFRADGSGQPKIAYADPAARPRVITLDWLKPDPQQRTDQTPPVLTTASAGDRIRDFTTATFNWAFTDPADDPHEPATGIESYDVRIQQRPTPTSPYGAWREIAGWQGIKITEVSLTANPGVDTCWQVRSRDKALNLSAWSASYCSETDGTAPTYVTSRPGDRVILTPAQRYSYSFTDNLDPVAYDVAYRGAAPGQPLGAWVYPAAWTTLQDTSVAWGANAGSERCFQVRARDVIGNVSGWSPQTCSVYPQDDRALTSVGSVARGSSALAFLGTTSTLNAKGAALTKSGESGVRIALVTLNGPGQGSVDVYHAGVKVASVSLAAATQSRKVTYLPVTAYRTGEVRVVSTSTAPAAVDGIAFLRSSP</sequence>
<comment type="caution">
    <text evidence="1">The sequence shown here is derived from an EMBL/GenBank/DDBJ whole genome shotgun (WGS) entry which is preliminary data.</text>
</comment>
<evidence type="ECO:0008006" key="3">
    <source>
        <dbReference type="Google" id="ProtNLM"/>
    </source>
</evidence>
<evidence type="ECO:0000313" key="2">
    <source>
        <dbReference type="Proteomes" id="UP001500363"/>
    </source>
</evidence>
<gene>
    <name evidence="1" type="ORF">GCM10009741_00810</name>
</gene>
<keyword evidence="2" id="KW-1185">Reference proteome</keyword>
<dbReference type="Proteomes" id="UP001500363">
    <property type="component" value="Unassembled WGS sequence"/>
</dbReference>
<protein>
    <recommendedName>
        <fullName evidence="3">Fibronectin type-III domain-containing protein</fullName>
    </recommendedName>
</protein>
<name>A0ABN1ZZM9_9ACTN</name>
<reference evidence="1 2" key="1">
    <citation type="journal article" date="2019" name="Int. J. Syst. Evol. Microbiol.">
        <title>The Global Catalogue of Microorganisms (GCM) 10K type strain sequencing project: providing services to taxonomists for standard genome sequencing and annotation.</title>
        <authorList>
            <consortium name="The Broad Institute Genomics Platform"/>
            <consortium name="The Broad Institute Genome Sequencing Center for Infectious Disease"/>
            <person name="Wu L."/>
            <person name="Ma J."/>
        </authorList>
    </citation>
    <scope>NUCLEOTIDE SEQUENCE [LARGE SCALE GENOMIC DNA]</scope>
    <source>
        <strain evidence="1 2">JCM 14303</strain>
    </source>
</reference>